<name>A0AAV2JPU0_KNICA</name>
<evidence type="ECO:0000256" key="1">
    <source>
        <dbReference type="SAM" id="MobiDB-lite"/>
    </source>
</evidence>
<gene>
    <name evidence="2" type="ORF">KC01_LOCUS9770</name>
</gene>
<accession>A0AAV2JPU0</accession>
<dbReference type="EMBL" id="OZ035835">
    <property type="protein sequence ID" value="CAL1578646.1"/>
    <property type="molecule type" value="Genomic_DNA"/>
</dbReference>
<proteinExistence type="predicted"/>
<dbReference type="Proteomes" id="UP001497482">
    <property type="component" value="Chromosome 13"/>
</dbReference>
<feature type="compositionally biased region" description="Basic and acidic residues" evidence="1">
    <location>
        <begin position="121"/>
        <end position="130"/>
    </location>
</feature>
<keyword evidence="3" id="KW-1185">Reference proteome</keyword>
<evidence type="ECO:0000313" key="2">
    <source>
        <dbReference type="EMBL" id="CAL1578646.1"/>
    </source>
</evidence>
<dbReference type="AlphaFoldDB" id="A0AAV2JPU0"/>
<feature type="region of interest" description="Disordered" evidence="1">
    <location>
        <begin position="116"/>
        <end position="144"/>
    </location>
</feature>
<organism evidence="2 3">
    <name type="scientific">Knipowitschia caucasica</name>
    <name type="common">Caucasian dwarf goby</name>
    <name type="synonym">Pomatoschistus caucasicus</name>
    <dbReference type="NCBI Taxonomy" id="637954"/>
    <lineage>
        <taxon>Eukaryota</taxon>
        <taxon>Metazoa</taxon>
        <taxon>Chordata</taxon>
        <taxon>Craniata</taxon>
        <taxon>Vertebrata</taxon>
        <taxon>Euteleostomi</taxon>
        <taxon>Actinopterygii</taxon>
        <taxon>Neopterygii</taxon>
        <taxon>Teleostei</taxon>
        <taxon>Neoteleostei</taxon>
        <taxon>Acanthomorphata</taxon>
        <taxon>Gobiaria</taxon>
        <taxon>Gobiiformes</taxon>
        <taxon>Gobioidei</taxon>
        <taxon>Gobiidae</taxon>
        <taxon>Gobiinae</taxon>
        <taxon>Knipowitschia</taxon>
    </lineage>
</organism>
<sequence length="144" mass="16134">MTDGFILRDLLLSSQCAEEEEEERNIKSKRNKQVTRLGLTNTTLQRRGTDLIMEKVTTFGIDRITRDVEKESSGVGCGWGASNPAQEFELSERGFSVVDPGLCGFLSIPCGPLSRNTLDSTQRDQLESGRKPHTSRFLQQRGNR</sequence>
<evidence type="ECO:0000313" key="3">
    <source>
        <dbReference type="Proteomes" id="UP001497482"/>
    </source>
</evidence>
<reference evidence="2 3" key="1">
    <citation type="submission" date="2024-04" db="EMBL/GenBank/DDBJ databases">
        <authorList>
            <person name="Waldvogel A.-M."/>
            <person name="Schoenle A."/>
        </authorList>
    </citation>
    <scope>NUCLEOTIDE SEQUENCE [LARGE SCALE GENOMIC DNA]</scope>
</reference>
<protein>
    <submittedName>
        <fullName evidence="2">Uncharacterized protein</fullName>
    </submittedName>
</protein>